<feature type="compositionally biased region" description="Basic residues" evidence="1">
    <location>
        <begin position="33"/>
        <end position="48"/>
    </location>
</feature>
<evidence type="ECO:0000313" key="3">
    <source>
        <dbReference type="Proteomes" id="UP000307943"/>
    </source>
</evidence>
<keyword evidence="3" id="KW-1185">Reference proteome</keyword>
<feature type="compositionally biased region" description="Low complexity" evidence="1">
    <location>
        <begin position="14"/>
        <end position="24"/>
    </location>
</feature>
<organism evidence="2 3">
    <name type="scientific">Paenibacillus hemerocallicola</name>
    <dbReference type="NCBI Taxonomy" id="1172614"/>
    <lineage>
        <taxon>Bacteria</taxon>
        <taxon>Bacillati</taxon>
        <taxon>Bacillota</taxon>
        <taxon>Bacilli</taxon>
        <taxon>Bacillales</taxon>
        <taxon>Paenibacillaceae</taxon>
        <taxon>Paenibacillus</taxon>
    </lineage>
</organism>
<name>A0A5C4T8L9_9BACL</name>
<proteinExistence type="predicted"/>
<comment type="caution">
    <text evidence="2">The sequence shown here is derived from an EMBL/GenBank/DDBJ whole genome shotgun (WGS) entry which is preliminary data.</text>
</comment>
<dbReference type="RefSeq" id="WP_139603750.1">
    <property type="nucleotide sequence ID" value="NZ_VDCQ01000026.1"/>
</dbReference>
<reference evidence="2 3" key="1">
    <citation type="submission" date="2019-05" db="EMBL/GenBank/DDBJ databases">
        <title>We sequenced the genome of Paenibacillus hemerocallicola KCTC 33185 for further insight into its adaptation and study the phylogeny of Paenibacillus.</title>
        <authorList>
            <person name="Narsing Rao M.P."/>
        </authorList>
    </citation>
    <scope>NUCLEOTIDE SEQUENCE [LARGE SCALE GENOMIC DNA]</scope>
    <source>
        <strain evidence="2 3">KCTC 33185</strain>
    </source>
</reference>
<dbReference type="EMBL" id="VDCQ01000026">
    <property type="protein sequence ID" value="TNJ64679.1"/>
    <property type="molecule type" value="Genomic_DNA"/>
</dbReference>
<protein>
    <submittedName>
        <fullName evidence="2">Small acid-soluble spore protein P</fullName>
    </submittedName>
</protein>
<feature type="region of interest" description="Disordered" evidence="1">
    <location>
        <begin position="1"/>
        <end position="48"/>
    </location>
</feature>
<gene>
    <name evidence="2" type="ORF">FE784_18715</name>
</gene>
<evidence type="ECO:0000313" key="2">
    <source>
        <dbReference type="EMBL" id="TNJ64679.1"/>
    </source>
</evidence>
<evidence type="ECO:0000256" key="1">
    <source>
        <dbReference type="SAM" id="MobiDB-lite"/>
    </source>
</evidence>
<sequence>MPKDIPQPVNPPTGAGQQNANNGGKQEPLSGSKRTKQANHTRHNNGEG</sequence>
<dbReference type="Proteomes" id="UP000307943">
    <property type="component" value="Unassembled WGS sequence"/>
</dbReference>
<dbReference type="AlphaFoldDB" id="A0A5C4T8L9"/>
<accession>A0A5C4T8L9</accession>